<reference evidence="2" key="1">
    <citation type="submission" date="2016-11" db="UniProtKB">
        <authorList>
            <consortium name="WormBaseParasite"/>
        </authorList>
    </citation>
    <scope>IDENTIFICATION</scope>
    <source>
        <strain evidence="2">KR3021</strain>
    </source>
</reference>
<evidence type="ECO:0000313" key="1">
    <source>
        <dbReference type="Proteomes" id="UP000095286"/>
    </source>
</evidence>
<organism evidence="1 2">
    <name type="scientific">Rhabditophanes sp. KR3021</name>
    <dbReference type="NCBI Taxonomy" id="114890"/>
    <lineage>
        <taxon>Eukaryota</taxon>
        <taxon>Metazoa</taxon>
        <taxon>Ecdysozoa</taxon>
        <taxon>Nematoda</taxon>
        <taxon>Chromadorea</taxon>
        <taxon>Rhabditida</taxon>
        <taxon>Tylenchina</taxon>
        <taxon>Panagrolaimomorpha</taxon>
        <taxon>Strongyloidoidea</taxon>
        <taxon>Alloionematidae</taxon>
        <taxon>Rhabditophanes</taxon>
    </lineage>
</organism>
<sequence length="923" mass="97395">MGHSFLIYYSIFLISCTVAYDTLGLDLIDGRACMTAEHSRSARNTSTYYECAPLSSNEMSQFSVKEKYLGIWTIRHCPTNMEFDESQQKCIEKRKLHRQPSQAAEPNCAASNANPIVGNQCNWLTASLQNDPSSRTHFLQCSITSPGEVCGEWIRMPCASNTVFEFNQQICVAEDINSNNQCGNSNNGSPICPCSKSVTTTTSTCPGISICISSVCCQKSQADPTTELSYQAPMCIGTGVAPIGACEANACPNNYNCQDGIGCCPNFDTGSNVLSVSVKVCPGTSIVPVGSCSNGRTCPVGTLCNDQVKSCCPDMTLNNNNNNKYVAVILCPNGKSPVGACNNGGCGNNQQCFKGSCCEQAGCPLNQVPQGFCNNGGCQGGATCFQSTCCQPMGEVIKLPICPNGQSSTVMCAAGMNSCGPGFYCSNGGCCPLGFCPNGIAALSNCPCLDGSMCLEGLCCPLSRCPAGELSSAFCSQNRDCGAGYTCENMNCCAMPQCPTGNFASQRCGRNTACPVGHTCFQGGCCVLPLCSSGIQSVSLCTASFQCGSGLECSGEGGCCSLPRCPSGVSATARCQMGACANQNEMCTPAGVCCPIPLCSTSQMIPASMCGAGNSCGRNQFCEGGFGCCPEPMPLCNNGARSTLRCMMGSDCPMGYGCTQLNVCCRLSSEPMCPQTQNAICQCSANNVCPPGSSCSGAGTCCSAGVTKLFIPGSTCAFSAQCQGFSNQGTTRCINQICSCTAGGYSNGVSCLRSETIRSARNACDQYGNECKYVLSNTRRKPLFTPLANVTDAPIWFNVVESRNCVMNTSTGFDFDPDSTCLPNEKCINGKCKTKLWPGEYGCSSNLECTARCENSYCESNSDKMIPQCLCTNGFLLYGRCVEHCPVGFHGHTKYCMHDDEEKFWGDSKLQDNLEQILNKGKC</sequence>
<protein>
    <submittedName>
        <fullName evidence="2">Chitin-binding type-2 domain-containing protein</fullName>
    </submittedName>
</protein>
<dbReference type="WBParaSite" id="RSKR_0000138000.1">
    <property type="protein sequence ID" value="RSKR_0000138000.1"/>
    <property type="gene ID" value="RSKR_0000138000"/>
</dbReference>
<evidence type="ECO:0000313" key="2">
    <source>
        <dbReference type="WBParaSite" id="RSKR_0000138000.1"/>
    </source>
</evidence>
<accession>A0AC35TJJ1</accession>
<dbReference type="Proteomes" id="UP000095286">
    <property type="component" value="Unplaced"/>
</dbReference>
<proteinExistence type="predicted"/>
<name>A0AC35TJJ1_9BILA</name>